<dbReference type="AlphaFoldDB" id="A0ABD0XVH5"/>
<feature type="non-terminal residue" evidence="1">
    <location>
        <position position="150"/>
    </location>
</feature>
<evidence type="ECO:0000313" key="2">
    <source>
        <dbReference type="Proteomes" id="UP001557470"/>
    </source>
</evidence>
<gene>
    <name evidence="1" type="ORF">UPYG_G00082000</name>
</gene>
<comment type="caution">
    <text evidence="1">The sequence shown here is derived from an EMBL/GenBank/DDBJ whole genome shotgun (WGS) entry which is preliminary data.</text>
</comment>
<dbReference type="EMBL" id="JAGEUA010000002">
    <property type="protein sequence ID" value="KAL1007100.1"/>
    <property type="molecule type" value="Genomic_DNA"/>
</dbReference>
<protein>
    <recommendedName>
        <fullName evidence="3">DDE Tnp4 domain-containing protein</fullName>
    </recommendedName>
</protein>
<evidence type="ECO:0008006" key="3">
    <source>
        <dbReference type="Google" id="ProtNLM"/>
    </source>
</evidence>
<keyword evidence="2" id="KW-1185">Reference proteome</keyword>
<organism evidence="1 2">
    <name type="scientific">Umbra pygmaea</name>
    <name type="common">Eastern mudminnow</name>
    <dbReference type="NCBI Taxonomy" id="75934"/>
    <lineage>
        <taxon>Eukaryota</taxon>
        <taxon>Metazoa</taxon>
        <taxon>Chordata</taxon>
        <taxon>Craniata</taxon>
        <taxon>Vertebrata</taxon>
        <taxon>Euteleostomi</taxon>
        <taxon>Actinopterygii</taxon>
        <taxon>Neopterygii</taxon>
        <taxon>Teleostei</taxon>
        <taxon>Protacanthopterygii</taxon>
        <taxon>Esociformes</taxon>
        <taxon>Umbridae</taxon>
        <taxon>Umbra</taxon>
    </lineage>
</organism>
<name>A0ABD0XVH5_UMBPY</name>
<accession>A0ABD0XVH5</accession>
<proteinExistence type="predicted"/>
<reference evidence="1 2" key="1">
    <citation type="submission" date="2024-06" db="EMBL/GenBank/DDBJ databases">
        <authorList>
            <person name="Pan Q."/>
            <person name="Wen M."/>
            <person name="Jouanno E."/>
            <person name="Zahm M."/>
            <person name="Klopp C."/>
            <person name="Cabau C."/>
            <person name="Louis A."/>
            <person name="Berthelot C."/>
            <person name="Parey E."/>
            <person name="Roest Crollius H."/>
            <person name="Montfort J."/>
            <person name="Robinson-Rechavi M."/>
            <person name="Bouchez O."/>
            <person name="Lampietro C."/>
            <person name="Lopez Roques C."/>
            <person name="Donnadieu C."/>
            <person name="Postlethwait J."/>
            <person name="Bobe J."/>
            <person name="Verreycken H."/>
            <person name="Guiguen Y."/>
        </authorList>
    </citation>
    <scope>NUCLEOTIDE SEQUENCE [LARGE SCALE GENOMIC DNA]</scope>
    <source>
        <strain evidence="1">Up_M1</strain>
        <tissue evidence="1">Testis</tissue>
    </source>
</reference>
<sequence>MSEETVIYLKRVAIALWKLVNGSEYRSVGYLFGKTITTVCRFVQDLFAAADTLLVQEKKLFELVKSMLMTCCALHNLCESHGEAYDNEWDAAVAAEHNLVPLAQGVGVEEEGRDAQETLMRYLNTPQQFCLSRYNNLTYCELYGQIFCTT</sequence>
<evidence type="ECO:0000313" key="1">
    <source>
        <dbReference type="EMBL" id="KAL1007100.1"/>
    </source>
</evidence>
<dbReference type="Proteomes" id="UP001557470">
    <property type="component" value="Unassembled WGS sequence"/>
</dbReference>